<evidence type="ECO:0000313" key="3">
    <source>
        <dbReference type="Proteomes" id="UP000727407"/>
    </source>
</evidence>
<evidence type="ECO:0000256" key="1">
    <source>
        <dbReference type="SAM" id="MobiDB-lite"/>
    </source>
</evidence>
<accession>A0A8J4UK77</accession>
<evidence type="ECO:0000313" key="2">
    <source>
        <dbReference type="EMBL" id="KAF5902889.1"/>
    </source>
</evidence>
<reference evidence="2" key="1">
    <citation type="submission" date="2020-07" db="EMBL/GenBank/DDBJ databases">
        <title>Clarias magur genome sequencing, assembly and annotation.</title>
        <authorList>
            <person name="Kushwaha B."/>
            <person name="Kumar R."/>
            <person name="Das P."/>
            <person name="Joshi C.G."/>
            <person name="Kumar D."/>
            <person name="Nagpure N.S."/>
            <person name="Pandey M."/>
            <person name="Agarwal S."/>
            <person name="Srivastava S."/>
            <person name="Singh M."/>
            <person name="Sahoo L."/>
            <person name="Jayasankar P."/>
            <person name="Meher P.K."/>
            <person name="Koringa P.G."/>
            <person name="Iquebal M.A."/>
            <person name="Das S.P."/>
            <person name="Bit A."/>
            <person name="Patnaik S."/>
            <person name="Patel N."/>
            <person name="Shah T.M."/>
            <person name="Hinsu A."/>
            <person name="Jena J.K."/>
        </authorList>
    </citation>
    <scope>NUCLEOTIDE SEQUENCE</scope>
    <source>
        <strain evidence="2">CIFAMagur01</strain>
        <tissue evidence="2">Testis</tissue>
    </source>
</reference>
<dbReference type="AlphaFoldDB" id="A0A8J4UK77"/>
<proteinExistence type="predicted"/>
<organism evidence="2 3">
    <name type="scientific">Clarias magur</name>
    <name type="common">Asian catfish</name>
    <name type="synonym">Macropteronotus magur</name>
    <dbReference type="NCBI Taxonomy" id="1594786"/>
    <lineage>
        <taxon>Eukaryota</taxon>
        <taxon>Metazoa</taxon>
        <taxon>Chordata</taxon>
        <taxon>Craniata</taxon>
        <taxon>Vertebrata</taxon>
        <taxon>Euteleostomi</taxon>
        <taxon>Actinopterygii</taxon>
        <taxon>Neopterygii</taxon>
        <taxon>Teleostei</taxon>
        <taxon>Ostariophysi</taxon>
        <taxon>Siluriformes</taxon>
        <taxon>Clariidae</taxon>
        <taxon>Clarias</taxon>
    </lineage>
</organism>
<dbReference type="EMBL" id="QNUK01000083">
    <property type="protein sequence ID" value="KAF5902889.1"/>
    <property type="molecule type" value="Genomic_DNA"/>
</dbReference>
<sequence length="89" mass="9680">MADSVWKGRSRLQTGGKAGERRGGSNNGTPGITGMRYARRSAFQLPDSDAARLMMDEATRESYAAASTLGIPEPRDTFTHLHTCTHILN</sequence>
<gene>
    <name evidence="2" type="ORF">DAT39_007363</name>
</gene>
<name>A0A8J4UK77_CLAMG</name>
<dbReference type="Proteomes" id="UP000727407">
    <property type="component" value="Unassembled WGS sequence"/>
</dbReference>
<protein>
    <submittedName>
        <fullName evidence="2">Uncharacterized protein</fullName>
    </submittedName>
</protein>
<keyword evidence="3" id="KW-1185">Reference proteome</keyword>
<comment type="caution">
    <text evidence="2">The sequence shown here is derived from an EMBL/GenBank/DDBJ whole genome shotgun (WGS) entry which is preliminary data.</text>
</comment>
<feature type="region of interest" description="Disordered" evidence="1">
    <location>
        <begin position="1"/>
        <end position="35"/>
    </location>
</feature>